<dbReference type="CDD" id="cd04770">
    <property type="entry name" value="HTH_HMRTR"/>
    <property type="match status" value="1"/>
</dbReference>
<comment type="caution">
    <text evidence="6">The sequence shown here is derived from an EMBL/GenBank/DDBJ whole genome shotgun (WGS) entry which is preliminary data.</text>
</comment>
<organism evidence="6 7">
    <name type="scientific">Metabacillus fastidiosus</name>
    <dbReference type="NCBI Taxonomy" id="1458"/>
    <lineage>
        <taxon>Bacteria</taxon>
        <taxon>Bacillati</taxon>
        <taxon>Bacillota</taxon>
        <taxon>Bacilli</taxon>
        <taxon>Bacillales</taxon>
        <taxon>Bacillaceae</taxon>
        <taxon>Metabacillus</taxon>
    </lineage>
</organism>
<proteinExistence type="predicted"/>
<evidence type="ECO:0000259" key="5">
    <source>
        <dbReference type="PROSITE" id="PS50937"/>
    </source>
</evidence>
<sequence length="138" mass="15778">MNYYTISEVAKITNVNVATVRYYEKRGLVDKPTRNESGYRMFSDEVIENIKLIKQTQSLGFTLEEIKKILAIYKTESYFPAEEMYNFSVEKIGEIEEKITQLNRLKALLQAAVHCAGSELPLTKSSCPIIKILSKGEM</sequence>
<dbReference type="PANTHER" id="PTHR30204">
    <property type="entry name" value="REDOX-CYCLING DRUG-SENSING TRANSCRIPTIONAL ACTIVATOR SOXR"/>
    <property type="match status" value="1"/>
</dbReference>
<evidence type="ECO:0000313" key="7">
    <source>
        <dbReference type="Proteomes" id="UP001342826"/>
    </source>
</evidence>
<gene>
    <name evidence="6" type="ORF">P9271_19885</name>
</gene>
<dbReference type="Gene3D" id="1.10.1660.10">
    <property type="match status" value="1"/>
</dbReference>
<keyword evidence="7" id="KW-1185">Reference proteome</keyword>
<evidence type="ECO:0000256" key="4">
    <source>
        <dbReference type="ARBA" id="ARBA00023163"/>
    </source>
</evidence>
<dbReference type="GeneID" id="301140058"/>
<dbReference type="EMBL" id="JARTFS010000018">
    <property type="protein sequence ID" value="MED4403573.1"/>
    <property type="molecule type" value="Genomic_DNA"/>
</dbReference>
<evidence type="ECO:0000256" key="2">
    <source>
        <dbReference type="ARBA" id="ARBA00023015"/>
    </source>
</evidence>
<dbReference type="InterPro" id="IPR047057">
    <property type="entry name" value="MerR_fam"/>
</dbReference>
<keyword evidence="4" id="KW-0804">Transcription</keyword>
<evidence type="ECO:0000256" key="1">
    <source>
        <dbReference type="ARBA" id="ARBA00022491"/>
    </source>
</evidence>
<evidence type="ECO:0000256" key="3">
    <source>
        <dbReference type="ARBA" id="ARBA00023125"/>
    </source>
</evidence>
<dbReference type="PANTHER" id="PTHR30204:SF69">
    <property type="entry name" value="MERR-FAMILY TRANSCRIPTIONAL REGULATOR"/>
    <property type="match status" value="1"/>
</dbReference>
<dbReference type="PROSITE" id="PS00552">
    <property type="entry name" value="HTH_MERR_1"/>
    <property type="match status" value="1"/>
</dbReference>
<dbReference type="RefSeq" id="WP_066226386.1">
    <property type="nucleotide sequence ID" value="NZ_JARTFQ010000006.1"/>
</dbReference>
<dbReference type="PRINTS" id="PR00040">
    <property type="entry name" value="HTHMERR"/>
</dbReference>
<evidence type="ECO:0000313" key="6">
    <source>
        <dbReference type="EMBL" id="MED4403573.1"/>
    </source>
</evidence>
<protein>
    <submittedName>
        <fullName evidence="6">Heavy metal-responsive transcriptional regulator</fullName>
    </submittedName>
</protein>
<keyword evidence="3" id="KW-0238">DNA-binding</keyword>
<keyword evidence="2" id="KW-0805">Transcription regulation</keyword>
<feature type="domain" description="HTH merR-type" evidence="5">
    <location>
        <begin position="3"/>
        <end position="72"/>
    </location>
</feature>
<reference evidence="6 7" key="1">
    <citation type="submission" date="2023-03" db="EMBL/GenBank/DDBJ databases">
        <title>Bacillus Genome Sequencing.</title>
        <authorList>
            <person name="Dunlap C."/>
        </authorList>
    </citation>
    <scope>NUCLEOTIDE SEQUENCE [LARGE SCALE GENOMIC DNA]</scope>
    <source>
        <strain evidence="6 7">NRS-1717</strain>
    </source>
</reference>
<name>A0ABU6P3H1_9BACI</name>
<dbReference type="InterPro" id="IPR000551">
    <property type="entry name" value="MerR-type_HTH_dom"/>
</dbReference>
<dbReference type="SMART" id="SM00422">
    <property type="entry name" value="HTH_MERR"/>
    <property type="match status" value="1"/>
</dbReference>
<dbReference type="InterPro" id="IPR009061">
    <property type="entry name" value="DNA-bd_dom_put_sf"/>
</dbReference>
<accession>A0ABU6P3H1</accession>
<dbReference type="Proteomes" id="UP001342826">
    <property type="component" value="Unassembled WGS sequence"/>
</dbReference>
<keyword evidence="1" id="KW-0678">Repressor</keyword>
<dbReference type="Pfam" id="PF13411">
    <property type="entry name" value="MerR_1"/>
    <property type="match status" value="1"/>
</dbReference>
<dbReference type="PROSITE" id="PS50937">
    <property type="entry name" value="HTH_MERR_2"/>
    <property type="match status" value="1"/>
</dbReference>
<dbReference type="SUPFAM" id="SSF46955">
    <property type="entry name" value="Putative DNA-binding domain"/>
    <property type="match status" value="1"/>
</dbReference>